<dbReference type="InterPro" id="IPR001173">
    <property type="entry name" value="Glyco_trans_2-like"/>
</dbReference>
<feature type="domain" description="Glycosyltransferase 2-like" evidence="1">
    <location>
        <begin position="17"/>
        <end position="171"/>
    </location>
</feature>
<dbReference type="Pfam" id="PF00535">
    <property type="entry name" value="Glycos_transf_2"/>
    <property type="match status" value="1"/>
</dbReference>
<comment type="caution">
    <text evidence="2">The sequence shown here is derived from an EMBL/GenBank/DDBJ whole genome shotgun (WGS) entry which is preliminary data.</text>
</comment>
<dbReference type="Gene3D" id="3.90.550.10">
    <property type="entry name" value="Spore Coat Polysaccharide Biosynthesis Protein SpsA, Chain A"/>
    <property type="match status" value="1"/>
</dbReference>
<dbReference type="PANTHER" id="PTHR43179:SF10">
    <property type="entry name" value="GLYCOSYL TRANSFERASE"/>
    <property type="match status" value="1"/>
</dbReference>
<dbReference type="STRING" id="1774273.LPB03_08415"/>
<keyword evidence="2" id="KW-0808">Transferase</keyword>
<organism evidence="2 3">
    <name type="scientific">Polaribacter vadi</name>
    <dbReference type="NCBI Taxonomy" id="1774273"/>
    <lineage>
        <taxon>Bacteria</taxon>
        <taxon>Pseudomonadati</taxon>
        <taxon>Bacteroidota</taxon>
        <taxon>Flavobacteriia</taxon>
        <taxon>Flavobacteriales</taxon>
        <taxon>Flavobacteriaceae</taxon>
    </lineage>
</organism>
<dbReference type="KEGG" id="pob:LPB03_08415"/>
<reference evidence="3" key="1">
    <citation type="submission" date="2016-02" db="EMBL/GenBank/DDBJ databases">
        <authorList>
            <person name="Shin S.-K."/>
            <person name="Yi H."/>
            <person name="Kim E."/>
        </authorList>
    </citation>
    <scope>NUCLEOTIDE SEQUENCE [LARGE SCALE GENOMIC DNA]</scope>
    <source>
        <strain evidence="3">LPB0003</strain>
    </source>
</reference>
<name>A0A1B8U2T5_9FLAO</name>
<dbReference type="AlphaFoldDB" id="A0A1B8U2T5"/>
<gene>
    <name evidence="2" type="ORF">LPB3_01800</name>
</gene>
<dbReference type="Proteomes" id="UP000092584">
    <property type="component" value="Unassembled WGS sequence"/>
</dbReference>
<accession>A0A1B8U2T5</accession>
<dbReference type="OrthoDB" id="9771846at2"/>
<evidence type="ECO:0000313" key="3">
    <source>
        <dbReference type="Proteomes" id="UP000092584"/>
    </source>
</evidence>
<dbReference type="GO" id="GO:0016740">
    <property type="term" value="F:transferase activity"/>
    <property type="evidence" value="ECO:0007669"/>
    <property type="project" value="UniProtKB-KW"/>
</dbReference>
<evidence type="ECO:0000259" key="1">
    <source>
        <dbReference type="Pfam" id="PF00535"/>
    </source>
</evidence>
<dbReference type="EMBL" id="LSFM01000003">
    <property type="protein sequence ID" value="OBY66178.1"/>
    <property type="molecule type" value="Genomic_DNA"/>
</dbReference>
<dbReference type="PANTHER" id="PTHR43179">
    <property type="entry name" value="RHAMNOSYLTRANSFERASE WBBL"/>
    <property type="match status" value="1"/>
</dbReference>
<keyword evidence="3" id="KW-1185">Reference proteome</keyword>
<protein>
    <submittedName>
        <fullName evidence="2">Glycosyl transferase family 2</fullName>
    </submittedName>
</protein>
<dbReference type="InterPro" id="IPR029044">
    <property type="entry name" value="Nucleotide-diphossugar_trans"/>
</dbReference>
<evidence type="ECO:0000313" key="2">
    <source>
        <dbReference type="EMBL" id="OBY66178.1"/>
    </source>
</evidence>
<dbReference type="RefSeq" id="WP_065317889.1">
    <property type="nucleotide sequence ID" value="NZ_CP017477.1"/>
</dbReference>
<sequence>MFLKEKKKHINMITASIVLYNEDIETLRKTVASFLNTAIPKKLYLIDNSPINDVERYFVESEIEYISTGKNLGFGKAHNLILNKIQSEYHLILNPDVVFNPDVIPNLIGKLKQDSSISFITPKILYPNNSIQYVCRKHPTFFDLANRKLKLSKKLINNNEYRNQDFCTSFCPEFIHGCFMFFRTKHLKNLKGFDERFFLYMEDADICRRIDELSNKKMYYPKVEVLHQHQQGSSKSIKLFFRHTSSAIKYFLKWGF</sequence>
<proteinExistence type="predicted"/>
<dbReference type="SUPFAM" id="SSF53448">
    <property type="entry name" value="Nucleotide-diphospho-sugar transferases"/>
    <property type="match status" value="1"/>
</dbReference>